<feature type="domain" description="Tetrapyrrole biosynthesis uroporphyrinogen III synthase" evidence="10">
    <location>
        <begin position="14"/>
        <end position="229"/>
    </location>
</feature>
<accession>A0A285PDL5</accession>
<keyword evidence="5 9" id="KW-0627">Porphyrin biosynthesis</keyword>
<organism evidence="11 12">
    <name type="scientific">Cohaesibacter gelatinilyticus</name>
    <dbReference type="NCBI Taxonomy" id="372072"/>
    <lineage>
        <taxon>Bacteria</taxon>
        <taxon>Pseudomonadati</taxon>
        <taxon>Pseudomonadota</taxon>
        <taxon>Alphaproteobacteria</taxon>
        <taxon>Hyphomicrobiales</taxon>
        <taxon>Cohaesibacteraceae</taxon>
    </lineage>
</organism>
<dbReference type="Pfam" id="PF02602">
    <property type="entry name" value="HEM4"/>
    <property type="match status" value="1"/>
</dbReference>
<comment type="function">
    <text evidence="6 9">Catalyzes cyclization of the linear tetrapyrrole, hydroxymethylbilane, to the macrocyclic uroporphyrinogen III.</text>
</comment>
<evidence type="ECO:0000256" key="4">
    <source>
        <dbReference type="ARBA" id="ARBA00023239"/>
    </source>
</evidence>
<protein>
    <recommendedName>
        <fullName evidence="7 9">Uroporphyrinogen-III synthase</fullName>
        <ecNumber evidence="3 9">4.2.1.75</ecNumber>
    </recommendedName>
</protein>
<evidence type="ECO:0000313" key="12">
    <source>
        <dbReference type="Proteomes" id="UP000219439"/>
    </source>
</evidence>
<dbReference type="PANTHER" id="PTHR38042:SF1">
    <property type="entry name" value="UROPORPHYRINOGEN-III SYNTHASE, CHLOROPLASTIC"/>
    <property type="match status" value="1"/>
</dbReference>
<reference evidence="11 12" key="1">
    <citation type="submission" date="2017-09" db="EMBL/GenBank/DDBJ databases">
        <authorList>
            <person name="Ehlers B."/>
            <person name="Leendertz F.H."/>
        </authorList>
    </citation>
    <scope>NUCLEOTIDE SEQUENCE [LARGE SCALE GENOMIC DNA]</scope>
    <source>
        <strain evidence="11 12">DSM 18289</strain>
    </source>
</reference>
<dbReference type="Gene3D" id="3.40.50.10090">
    <property type="match status" value="2"/>
</dbReference>
<dbReference type="GO" id="GO:0004852">
    <property type="term" value="F:uroporphyrinogen-III synthase activity"/>
    <property type="evidence" value="ECO:0007669"/>
    <property type="project" value="UniProtKB-UniRule"/>
</dbReference>
<dbReference type="EMBL" id="OBEL01000003">
    <property type="protein sequence ID" value="SNZ19840.1"/>
    <property type="molecule type" value="Genomic_DNA"/>
</dbReference>
<dbReference type="GO" id="GO:0006782">
    <property type="term" value="P:protoporphyrinogen IX biosynthetic process"/>
    <property type="evidence" value="ECO:0007669"/>
    <property type="project" value="UniProtKB-UniRule"/>
</dbReference>
<dbReference type="Proteomes" id="UP000219439">
    <property type="component" value="Unassembled WGS sequence"/>
</dbReference>
<dbReference type="AlphaFoldDB" id="A0A285PDL5"/>
<dbReference type="InterPro" id="IPR039793">
    <property type="entry name" value="UROS/Hem4"/>
</dbReference>
<gene>
    <name evidence="11" type="ORF">SAMN06265368_2935</name>
</gene>
<dbReference type="GO" id="GO:0006780">
    <property type="term" value="P:uroporphyrinogen III biosynthetic process"/>
    <property type="evidence" value="ECO:0007669"/>
    <property type="project" value="UniProtKB-UniRule"/>
</dbReference>
<evidence type="ECO:0000256" key="7">
    <source>
        <dbReference type="ARBA" id="ARBA00040167"/>
    </source>
</evidence>
<dbReference type="OrthoDB" id="7163809at2"/>
<evidence type="ECO:0000256" key="6">
    <source>
        <dbReference type="ARBA" id="ARBA00037589"/>
    </source>
</evidence>
<dbReference type="PANTHER" id="PTHR38042">
    <property type="entry name" value="UROPORPHYRINOGEN-III SYNTHASE, CHLOROPLASTIC"/>
    <property type="match status" value="1"/>
</dbReference>
<evidence type="ECO:0000256" key="1">
    <source>
        <dbReference type="ARBA" id="ARBA00004772"/>
    </source>
</evidence>
<keyword evidence="4 9" id="KW-0456">Lyase</keyword>
<evidence type="ECO:0000256" key="9">
    <source>
        <dbReference type="RuleBase" id="RU366031"/>
    </source>
</evidence>
<name>A0A285PDL5_9HYPH</name>
<evidence type="ECO:0000256" key="8">
    <source>
        <dbReference type="ARBA" id="ARBA00048617"/>
    </source>
</evidence>
<comment type="pathway">
    <text evidence="1 9">Porphyrin-containing compound metabolism; protoporphyrin-IX biosynthesis; coproporphyrinogen-III from 5-aminolevulinate: step 3/4.</text>
</comment>
<dbReference type="SUPFAM" id="SSF69618">
    <property type="entry name" value="HemD-like"/>
    <property type="match status" value="1"/>
</dbReference>
<evidence type="ECO:0000256" key="5">
    <source>
        <dbReference type="ARBA" id="ARBA00023244"/>
    </source>
</evidence>
<comment type="similarity">
    <text evidence="2 9">Belongs to the uroporphyrinogen-III synthase family.</text>
</comment>
<evidence type="ECO:0000256" key="3">
    <source>
        <dbReference type="ARBA" id="ARBA00013109"/>
    </source>
</evidence>
<sequence length="240" mass="26492">MRLLVTRPIEDQDQTLKALEAKGMSGLSAPVMEVERVCGTVPNERWQGLIVTSRNGLRMLSDEELAPLKGLALFCVGRKTAELARSLGFENLIHIQGQITGLADVISDASDPKAGPFLYLSGVHRTGQLDQDLADRGFSCHLQSIYETRPVAHFSSVIREAVQEGFIDGVLLYSARSTQIFLDLIDRDNLTQYAANLRYYCLSRAVAAPLEARGYPLVVAEMPNEASLLVCAQNDHNYLR</sequence>
<proteinExistence type="inferred from homology"/>
<dbReference type="InterPro" id="IPR036108">
    <property type="entry name" value="4pyrrol_syn_uPrphyn_synt_sf"/>
</dbReference>
<evidence type="ECO:0000313" key="11">
    <source>
        <dbReference type="EMBL" id="SNZ19840.1"/>
    </source>
</evidence>
<dbReference type="CDD" id="cd06578">
    <property type="entry name" value="HemD"/>
    <property type="match status" value="1"/>
</dbReference>
<comment type="catalytic activity">
    <reaction evidence="8 9">
        <text>hydroxymethylbilane = uroporphyrinogen III + H2O</text>
        <dbReference type="Rhea" id="RHEA:18965"/>
        <dbReference type="ChEBI" id="CHEBI:15377"/>
        <dbReference type="ChEBI" id="CHEBI:57308"/>
        <dbReference type="ChEBI" id="CHEBI:57845"/>
        <dbReference type="EC" id="4.2.1.75"/>
    </reaction>
</comment>
<dbReference type="RefSeq" id="WP_097154216.1">
    <property type="nucleotide sequence ID" value="NZ_OBEL01000003.1"/>
</dbReference>
<evidence type="ECO:0000259" key="10">
    <source>
        <dbReference type="Pfam" id="PF02602"/>
    </source>
</evidence>
<evidence type="ECO:0000256" key="2">
    <source>
        <dbReference type="ARBA" id="ARBA00008133"/>
    </source>
</evidence>
<keyword evidence="12" id="KW-1185">Reference proteome</keyword>
<dbReference type="EC" id="4.2.1.75" evidence="3 9"/>
<dbReference type="InterPro" id="IPR003754">
    <property type="entry name" value="4pyrrol_synth_uPrphyn_synth"/>
</dbReference>